<dbReference type="Proteomes" id="UP000231019">
    <property type="component" value="Unassembled WGS sequence"/>
</dbReference>
<dbReference type="GO" id="GO:0016787">
    <property type="term" value="F:hydrolase activity"/>
    <property type="evidence" value="ECO:0007669"/>
    <property type="project" value="UniProtKB-KW"/>
</dbReference>
<feature type="binding site" evidence="1">
    <location>
        <position position="82"/>
    </location>
    <ligand>
        <name>Mn(2+)</name>
        <dbReference type="ChEBI" id="CHEBI:29035"/>
        <label>2</label>
    </ligand>
</feature>
<dbReference type="GO" id="GO:0046872">
    <property type="term" value="F:metal ion binding"/>
    <property type="evidence" value="ECO:0007669"/>
    <property type="project" value="UniProtKB-KW"/>
</dbReference>
<dbReference type="Gene3D" id="3.30.70.360">
    <property type="match status" value="1"/>
</dbReference>
<feature type="domain" description="Peptidase M20 dimerisation" evidence="2">
    <location>
        <begin position="163"/>
        <end position="262"/>
    </location>
</feature>
<gene>
    <name evidence="3" type="ORF">COW36_12115</name>
</gene>
<dbReference type="PANTHER" id="PTHR11014">
    <property type="entry name" value="PEPTIDASE M20 FAMILY MEMBER"/>
    <property type="match status" value="1"/>
</dbReference>
<evidence type="ECO:0000256" key="1">
    <source>
        <dbReference type="PIRSR" id="PIRSR005962-1"/>
    </source>
</evidence>
<dbReference type="Gene3D" id="3.40.630.10">
    <property type="entry name" value="Zn peptidases"/>
    <property type="match status" value="1"/>
</dbReference>
<keyword evidence="1" id="KW-0464">Manganese</keyword>
<name>A0A2M7G4B8_9BACT</name>
<feature type="binding site" evidence="1">
    <location>
        <position position="335"/>
    </location>
    <ligand>
        <name>Mn(2+)</name>
        <dbReference type="ChEBI" id="CHEBI:29035"/>
        <label>2</label>
    </ligand>
</feature>
<feature type="binding site" evidence="1">
    <location>
        <position position="80"/>
    </location>
    <ligand>
        <name>Mn(2+)</name>
        <dbReference type="ChEBI" id="CHEBI:29035"/>
        <label>2</label>
    </ligand>
</feature>
<keyword evidence="3" id="KW-0378">Hydrolase</keyword>
<dbReference type="PANTHER" id="PTHR11014:SF169">
    <property type="entry name" value="CLAN MH, FAMILY M20, PEPTIDASE T-LIKE METALLOPEPTIDASE"/>
    <property type="match status" value="1"/>
</dbReference>
<comment type="cofactor">
    <cofactor evidence="1">
        <name>Mn(2+)</name>
        <dbReference type="ChEBI" id="CHEBI:29035"/>
    </cofactor>
    <text evidence="1">The Mn(2+) ion enhances activity.</text>
</comment>
<feature type="binding site" evidence="1">
    <location>
        <position position="115"/>
    </location>
    <ligand>
        <name>Mn(2+)</name>
        <dbReference type="ChEBI" id="CHEBI:29035"/>
        <label>2</label>
    </ligand>
</feature>
<dbReference type="SUPFAM" id="SSF53187">
    <property type="entry name" value="Zn-dependent exopeptidases"/>
    <property type="match status" value="1"/>
</dbReference>
<keyword evidence="1" id="KW-0479">Metal-binding</keyword>
<evidence type="ECO:0000259" key="2">
    <source>
        <dbReference type="Pfam" id="PF07687"/>
    </source>
</evidence>
<dbReference type="InterPro" id="IPR002933">
    <property type="entry name" value="Peptidase_M20"/>
</dbReference>
<dbReference type="PIRSF" id="PIRSF005962">
    <property type="entry name" value="Pept_M20D_amidohydro"/>
    <property type="match status" value="1"/>
</dbReference>
<accession>A0A2M7G4B8</accession>
<dbReference type="InterPro" id="IPR036264">
    <property type="entry name" value="Bact_exopeptidase_dim_dom"/>
</dbReference>
<dbReference type="SUPFAM" id="SSF55031">
    <property type="entry name" value="Bacterial exopeptidase dimerisation domain"/>
    <property type="match status" value="1"/>
</dbReference>
<reference evidence="3 4" key="1">
    <citation type="submission" date="2017-09" db="EMBL/GenBank/DDBJ databases">
        <title>Depth-based differentiation of microbial function through sediment-hosted aquifers and enrichment of novel symbionts in the deep terrestrial subsurface.</title>
        <authorList>
            <person name="Probst A.J."/>
            <person name="Ladd B."/>
            <person name="Jarett J.K."/>
            <person name="Geller-Mcgrath D.E."/>
            <person name="Sieber C.M."/>
            <person name="Emerson J.B."/>
            <person name="Anantharaman K."/>
            <person name="Thomas B.C."/>
            <person name="Malmstrom R."/>
            <person name="Stieglmeier M."/>
            <person name="Klingl A."/>
            <person name="Woyke T."/>
            <person name="Ryan C.M."/>
            <person name="Banfield J.F."/>
        </authorList>
    </citation>
    <scope>NUCLEOTIDE SEQUENCE [LARGE SCALE GENOMIC DNA]</scope>
    <source>
        <strain evidence="3">CG17_big_fil_post_rev_8_21_14_2_50_48_46</strain>
    </source>
</reference>
<dbReference type="InterPro" id="IPR011650">
    <property type="entry name" value="Peptidase_M20_dimer"/>
</dbReference>
<sequence length="363" mass="39771">MEPELSGQEQVTARLLENFLNRYQPDQLLTGLAGHGLAAIYDSGQAGPTLLLRGDMDALPIYESNDFIYRSTYDGISHKCGHDGHMAIIAGLAPLLKETPPQKGRVILLFQPAEETGQGAKAILEDPQFQTLKPDYCFAMHNLPSFPLGEVVIKDQVFAAASVGLQIELQGATSHAAYPERGKSPALALARLIQSLEALNQNIQSHENFSLLTVVSARLGEESFGITPGEARLMATLRSYEDQTLEDLRQKALHCAEAIAQEYGLEMAFSWHDYFPATCNHPEATGIIRASARAQGWTAMPPEEPFRWSEDFGWFTRLAPGALFGLGAGFNLALHSADYDFPEALLAPGIRIFQGILNELVFD</sequence>
<dbReference type="Pfam" id="PF07687">
    <property type="entry name" value="M20_dimer"/>
    <property type="match status" value="1"/>
</dbReference>
<dbReference type="AlphaFoldDB" id="A0A2M7G4B8"/>
<evidence type="ECO:0000313" key="3">
    <source>
        <dbReference type="EMBL" id="PIW16726.1"/>
    </source>
</evidence>
<dbReference type="Pfam" id="PF01546">
    <property type="entry name" value="Peptidase_M20"/>
    <property type="match status" value="1"/>
</dbReference>
<dbReference type="InterPro" id="IPR017439">
    <property type="entry name" value="Amidohydrolase"/>
</dbReference>
<dbReference type="EMBL" id="PFFQ01000037">
    <property type="protein sequence ID" value="PIW16726.1"/>
    <property type="molecule type" value="Genomic_DNA"/>
</dbReference>
<evidence type="ECO:0000313" key="4">
    <source>
        <dbReference type="Proteomes" id="UP000231019"/>
    </source>
</evidence>
<proteinExistence type="predicted"/>
<dbReference type="NCBIfam" id="TIGR01891">
    <property type="entry name" value="amidohydrolases"/>
    <property type="match status" value="1"/>
</dbReference>
<feature type="binding site" evidence="1">
    <location>
        <position position="141"/>
    </location>
    <ligand>
        <name>Mn(2+)</name>
        <dbReference type="ChEBI" id="CHEBI:29035"/>
        <label>2</label>
    </ligand>
</feature>
<organism evidence="3 4">
    <name type="scientific">bacterium (Candidatus Blackallbacteria) CG17_big_fil_post_rev_8_21_14_2_50_48_46</name>
    <dbReference type="NCBI Taxonomy" id="2014261"/>
    <lineage>
        <taxon>Bacteria</taxon>
        <taxon>Candidatus Blackallbacteria</taxon>
    </lineage>
</organism>
<comment type="caution">
    <text evidence="3">The sequence shown here is derived from an EMBL/GenBank/DDBJ whole genome shotgun (WGS) entry which is preliminary data.</text>
</comment>
<protein>
    <submittedName>
        <fullName evidence="3">Amidohydrolase</fullName>
    </submittedName>
</protein>